<sequence length="142" mass="14959">MVPVGLGFNTLSAISLLTLPVFAQGIACTVLRANDKRTQVVNANDPTDRLLIAESAHRTTIDTAAVFVPLILLVDARTAGLASGNTVKTVAGVALVGTVISRTLLYLYYLRAKSLLEPSIARSAGTWGSYIFGAVLSVLPLF</sequence>
<dbReference type="AlphaFoldDB" id="A0AAD5TJD9"/>
<keyword evidence="1" id="KW-0732">Signal</keyword>
<feature type="chain" id="PRO_5042229715" description="MAPEG family protein" evidence="1">
    <location>
        <begin position="24"/>
        <end position="142"/>
    </location>
</feature>
<evidence type="ECO:0000313" key="2">
    <source>
        <dbReference type="EMBL" id="KAJ3178288.1"/>
    </source>
</evidence>
<organism evidence="2 3">
    <name type="scientific">Geranomyces variabilis</name>
    <dbReference type="NCBI Taxonomy" id="109894"/>
    <lineage>
        <taxon>Eukaryota</taxon>
        <taxon>Fungi</taxon>
        <taxon>Fungi incertae sedis</taxon>
        <taxon>Chytridiomycota</taxon>
        <taxon>Chytridiomycota incertae sedis</taxon>
        <taxon>Chytridiomycetes</taxon>
        <taxon>Spizellomycetales</taxon>
        <taxon>Powellomycetaceae</taxon>
        <taxon>Geranomyces</taxon>
    </lineage>
</organism>
<name>A0AAD5TJD9_9FUNG</name>
<keyword evidence="3" id="KW-1185">Reference proteome</keyword>
<proteinExistence type="predicted"/>
<reference evidence="2" key="1">
    <citation type="submission" date="2020-05" db="EMBL/GenBank/DDBJ databases">
        <title>Phylogenomic resolution of chytrid fungi.</title>
        <authorList>
            <person name="Stajich J.E."/>
            <person name="Amses K."/>
            <person name="Simmons R."/>
            <person name="Seto K."/>
            <person name="Myers J."/>
            <person name="Bonds A."/>
            <person name="Quandt C.A."/>
            <person name="Barry K."/>
            <person name="Liu P."/>
            <person name="Grigoriev I."/>
            <person name="Longcore J.E."/>
            <person name="James T.Y."/>
        </authorList>
    </citation>
    <scope>NUCLEOTIDE SEQUENCE</scope>
    <source>
        <strain evidence="2">JEL0379</strain>
    </source>
</reference>
<evidence type="ECO:0000256" key="1">
    <source>
        <dbReference type="SAM" id="SignalP"/>
    </source>
</evidence>
<feature type="signal peptide" evidence="1">
    <location>
        <begin position="1"/>
        <end position="23"/>
    </location>
</feature>
<dbReference type="EMBL" id="JADGJQ010000027">
    <property type="protein sequence ID" value="KAJ3178288.1"/>
    <property type="molecule type" value="Genomic_DNA"/>
</dbReference>
<gene>
    <name evidence="2" type="ORF">HDU87_003600</name>
</gene>
<accession>A0AAD5TJD9</accession>
<protein>
    <recommendedName>
        <fullName evidence="4">MAPEG family protein</fullName>
    </recommendedName>
</protein>
<evidence type="ECO:0008006" key="4">
    <source>
        <dbReference type="Google" id="ProtNLM"/>
    </source>
</evidence>
<comment type="caution">
    <text evidence="2">The sequence shown here is derived from an EMBL/GenBank/DDBJ whole genome shotgun (WGS) entry which is preliminary data.</text>
</comment>
<dbReference type="Proteomes" id="UP001212152">
    <property type="component" value="Unassembled WGS sequence"/>
</dbReference>
<evidence type="ECO:0000313" key="3">
    <source>
        <dbReference type="Proteomes" id="UP001212152"/>
    </source>
</evidence>